<reference evidence="8" key="1">
    <citation type="journal article" date="2021" name="Nat. Commun.">
        <title>Genomic analyses provide insights into spinach domestication and the genetic basis of agronomic traits.</title>
        <authorList>
            <person name="Cai X."/>
            <person name="Sun X."/>
            <person name="Xu C."/>
            <person name="Sun H."/>
            <person name="Wang X."/>
            <person name="Ge C."/>
            <person name="Zhang Z."/>
            <person name="Wang Q."/>
            <person name="Fei Z."/>
            <person name="Jiao C."/>
            <person name="Wang Q."/>
        </authorList>
    </citation>
    <scope>NUCLEOTIDE SEQUENCE [LARGE SCALE GENOMIC DNA]</scope>
    <source>
        <strain evidence="8">cv. Varoflay</strain>
    </source>
</reference>
<dbReference type="InterPro" id="IPR044837">
    <property type="entry name" value="REM16-like"/>
</dbReference>
<dbReference type="PANTHER" id="PTHR31391:SF157">
    <property type="entry name" value="B3 DOMAIN-CONTAINING PROTEIN REM16"/>
    <property type="match status" value="1"/>
</dbReference>
<gene>
    <name evidence="9" type="primary">LOC110789349</name>
</gene>
<feature type="region of interest" description="Disordered" evidence="6">
    <location>
        <begin position="152"/>
        <end position="171"/>
    </location>
</feature>
<protein>
    <submittedName>
        <fullName evidence="9">Uncharacterized protein isoform X2</fullName>
    </submittedName>
</protein>
<reference evidence="9" key="2">
    <citation type="submission" date="2025-08" db="UniProtKB">
        <authorList>
            <consortium name="RefSeq"/>
        </authorList>
    </citation>
    <scope>IDENTIFICATION</scope>
    <source>
        <tissue evidence="9">Leaf</tissue>
    </source>
</reference>
<evidence type="ECO:0000256" key="2">
    <source>
        <dbReference type="ARBA" id="ARBA00023015"/>
    </source>
</evidence>
<dbReference type="PROSITE" id="PS50863">
    <property type="entry name" value="B3"/>
    <property type="match status" value="2"/>
</dbReference>
<keyword evidence="2" id="KW-0805">Transcription regulation</keyword>
<comment type="subcellular location">
    <subcellularLocation>
        <location evidence="1">Nucleus</location>
    </subcellularLocation>
</comment>
<feature type="compositionally biased region" description="Basic and acidic residues" evidence="6">
    <location>
        <begin position="408"/>
        <end position="420"/>
    </location>
</feature>
<keyword evidence="5" id="KW-0539">Nucleus</keyword>
<feature type="domain" description="TF-B3" evidence="7">
    <location>
        <begin position="484"/>
        <end position="576"/>
    </location>
</feature>
<feature type="compositionally biased region" description="Basic and acidic residues" evidence="6">
    <location>
        <begin position="324"/>
        <end position="339"/>
    </location>
</feature>
<name>A0ABM3RVW3_SPIOL</name>
<feature type="region of interest" description="Disordered" evidence="6">
    <location>
        <begin position="185"/>
        <end position="439"/>
    </location>
</feature>
<sequence>MTENSECSYCKTWEEEMYWKHFNLMHFLQILTPNFHDHLVLPEKFTAHMKAHLPDKVSLKGPSGAKWEIELLKAADDILFVGDGWKDFVKVNKLKENYVLVLKFNRNSSFEVLIFDQETSCEKEISYFVKKCSHVKSDNEVQKKTIAREASTEIIGDDEGEKDSGFEVSKKSKKDDQVVAFSEQVNTQASRKRGPSKARGKPTRILPCRLPVKRKFQSGKKSLGNETAKEPIEISQRDMLTPENGESIPAKEKSVNIAKKVSQNSRTELIPPENGENSATADHSEKSKGQSEEHVAEEQPSGNHIANEPKLISEMDFDTTENEESFRARDHLPKLKPQSEMRPSSNGTSKEPRQVVEKELIAPENGKNFPETDCSNGFKGQAEKEPSGRRGIVKEPSPVSGRKVIRPNYKDNSSEEDHSSKSRGKRGRPKKQVLPISSKKLEFRSVSDERKFSKEYMSNRRPVTEEEKEQAVQRANQIQTENSFIAIMRPSSVYNRFFLNIPAKWMQQHLPYRKQRVILRVGERKWHTSLFVYAKGAGISAGWKKFALDNFLEEFDVLVFNVVSQEDEIIVVMDVDICRVVQKVVPPLPLIS</sequence>
<dbReference type="Proteomes" id="UP000813463">
    <property type="component" value="Chromosome 4"/>
</dbReference>
<dbReference type="SUPFAM" id="SSF101936">
    <property type="entry name" value="DNA-binding pseudobarrel domain"/>
    <property type="match status" value="2"/>
</dbReference>
<feature type="compositionally biased region" description="Basic and acidic residues" evidence="6">
    <location>
        <begin position="350"/>
        <end position="361"/>
    </location>
</feature>
<keyword evidence="8" id="KW-1185">Reference proteome</keyword>
<organism evidence="8 9">
    <name type="scientific">Spinacia oleracea</name>
    <name type="common">Spinach</name>
    <dbReference type="NCBI Taxonomy" id="3562"/>
    <lineage>
        <taxon>Eukaryota</taxon>
        <taxon>Viridiplantae</taxon>
        <taxon>Streptophyta</taxon>
        <taxon>Embryophyta</taxon>
        <taxon>Tracheophyta</taxon>
        <taxon>Spermatophyta</taxon>
        <taxon>Magnoliopsida</taxon>
        <taxon>eudicotyledons</taxon>
        <taxon>Gunneridae</taxon>
        <taxon>Pentapetalae</taxon>
        <taxon>Caryophyllales</taxon>
        <taxon>Chenopodiaceae</taxon>
        <taxon>Chenopodioideae</taxon>
        <taxon>Anserineae</taxon>
        <taxon>Spinacia</taxon>
    </lineage>
</organism>
<feature type="domain" description="TF-B3" evidence="7">
    <location>
        <begin position="24"/>
        <end position="118"/>
    </location>
</feature>
<feature type="compositionally biased region" description="Basic and acidic residues" evidence="6">
    <location>
        <begin position="282"/>
        <end position="297"/>
    </location>
</feature>
<evidence type="ECO:0000259" key="7">
    <source>
        <dbReference type="PROSITE" id="PS50863"/>
    </source>
</evidence>
<dbReference type="PANTHER" id="PTHR31391">
    <property type="entry name" value="B3 DOMAIN-CONTAINING PROTEIN OS11G0197600-RELATED"/>
    <property type="match status" value="1"/>
</dbReference>
<dbReference type="Pfam" id="PF02362">
    <property type="entry name" value="B3"/>
    <property type="match status" value="2"/>
</dbReference>
<evidence type="ECO:0000313" key="8">
    <source>
        <dbReference type="Proteomes" id="UP000813463"/>
    </source>
</evidence>
<evidence type="ECO:0000256" key="5">
    <source>
        <dbReference type="ARBA" id="ARBA00023242"/>
    </source>
</evidence>
<dbReference type="Gene3D" id="2.40.330.10">
    <property type="entry name" value="DNA-binding pseudobarrel domain"/>
    <property type="match status" value="2"/>
</dbReference>
<proteinExistence type="predicted"/>
<dbReference type="GeneID" id="110789349"/>
<evidence type="ECO:0000256" key="3">
    <source>
        <dbReference type="ARBA" id="ARBA00023125"/>
    </source>
</evidence>
<accession>A0ABM3RVW3</accession>
<feature type="compositionally biased region" description="Basic and acidic residues" evidence="6">
    <location>
        <begin position="162"/>
        <end position="171"/>
    </location>
</feature>
<evidence type="ECO:0000256" key="4">
    <source>
        <dbReference type="ARBA" id="ARBA00023163"/>
    </source>
</evidence>
<dbReference type="CDD" id="cd10017">
    <property type="entry name" value="B3_DNA"/>
    <property type="match status" value="2"/>
</dbReference>
<evidence type="ECO:0000256" key="1">
    <source>
        <dbReference type="ARBA" id="ARBA00004123"/>
    </source>
</evidence>
<keyword evidence="4" id="KW-0804">Transcription</keyword>
<dbReference type="RefSeq" id="XP_056699761.1">
    <property type="nucleotide sequence ID" value="XM_056843783.1"/>
</dbReference>
<keyword evidence="3" id="KW-0238">DNA-binding</keyword>
<evidence type="ECO:0000313" key="9">
    <source>
        <dbReference type="RefSeq" id="XP_056699761.1"/>
    </source>
</evidence>
<evidence type="ECO:0000256" key="6">
    <source>
        <dbReference type="SAM" id="MobiDB-lite"/>
    </source>
</evidence>
<dbReference type="InterPro" id="IPR015300">
    <property type="entry name" value="DNA-bd_pseudobarrel_sf"/>
</dbReference>
<feature type="compositionally biased region" description="Basic residues" evidence="6">
    <location>
        <begin position="421"/>
        <end position="431"/>
    </location>
</feature>
<feature type="compositionally biased region" description="Basic and acidic residues" evidence="6">
    <location>
        <begin position="227"/>
        <end position="236"/>
    </location>
</feature>
<dbReference type="InterPro" id="IPR003340">
    <property type="entry name" value="B3_DNA-bd"/>
</dbReference>
<dbReference type="SMART" id="SM01019">
    <property type="entry name" value="B3"/>
    <property type="match status" value="2"/>
</dbReference>
<feature type="compositionally biased region" description="Basic residues" evidence="6">
    <location>
        <begin position="190"/>
        <end position="202"/>
    </location>
</feature>